<dbReference type="AlphaFoldDB" id="A0A1Y1UVK9"/>
<protein>
    <submittedName>
        <fullName evidence="2">Uncharacterized protein</fullName>
    </submittedName>
</protein>
<proteinExistence type="predicted"/>
<dbReference type="OrthoDB" id="10337418at2759"/>
<reference evidence="2 3" key="1">
    <citation type="submission" date="2016-08" db="EMBL/GenBank/DDBJ databases">
        <title>Genomes of anaerobic fungi encode conserved fungal cellulosomes for biomass hydrolysis.</title>
        <authorList>
            <consortium name="DOE Joint Genome Institute"/>
            <person name="Haitjema C.H."/>
            <person name="Gilmore S.P."/>
            <person name="Henske J.K."/>
            <person name="Solomon K.V."/>
            <person name="De Groot R."/>
            <person name="Kuo A."/>
            <person name="Mondo S.J."/>
            <person name="Salamov A.A."/>
            <person name="Labutti K."/>
            <person name="Zhao Z."/>
            <person name="Chiniquy J."/>
            <person name="Barry K."/>
            <person name="Brewer H.M."/>
            <person name="Purvine S.O."/>
            <person name="Wright A.T."/>
            <person name="Boxma B."/>
            <person name="Van Alen T."/>
            <person name="Hackstein J.H."/>
            <person name="Baker S.E."/>
            <person name="Grigoriev I.V."/>
            <person name="O'Malley M.A."/>
        </authorList>
    </citation>
    <scope>NUCLEOTIDE SEQUENCE [LARGE SCALE GENOMIC DNA]</scope>
    <source>
        <strain evidence="3">finn</strain>
    </source>
</reference>
<accession>A0A1Y1UVK9</accession>
<feature type="chain" id="PRO_5012734011" evidence="1">
    <location>
        <begin position="24"/>
        <end position="172"/>
    </location>
</feature>
<comment type="caution">
    <text evidence="2">The sequence shown here is derived from an EMBL/GenBank/DDBJ whole genome shotgun (WGS) entry which is preliminary data.</text>
</comment>
<keyword evidence="3" id="KW-1185">Reference proteome</keyword>
<gene>
    <name evidence="2" type="ORF">BCR36DRAFT_400455</name>
</gene>
<keyword evidence="1" id="KW-0732">Signal</keyword>
<name>A0A1Y1UVK9_9FUNG</name>
<evidence type="ECO:0000313" key="3">
    <source>
        <dbReference type="Proteomes" id="UP000193719"/>
    </source>
</evidence>
<evidence type="ECO:0000256" key="1">
    <source>
        <dbReference type="SAM" id="SignalP"/>
    </source>
</evidence>
<organism evidence="2 3">
    <name type="scientific">Piromyces finnis</name>
    <dbReference type="NCBI Taxonomy" id="1754191"/>
    <lineage>
        <taxon>Eukaryota</taxon>
        <taxon>Fungi</taxon>
        <taxon>Fungi incertae sedis</taxon>
        <taxon>Chytridiomycota</taxon>
        <taxon>Chytridiomycota incertae sedis</taxon>
        <taxon>Neocallimastigomycetes</taxon>
        <taxon>Neocallimastigales</taxon>
        <taxon>Neocallimastigaceae</taxon>
        <taxon>Piromyces</taxon>
    </lineage>
</organism>
<reference evidence="2 3" key="2">
    <citation type="submission" date="2016-08" db="EMBL/GenBank/DDBJ databases">
        <title>Pervasive Adenine N6-methylation of Active Genes in Fungi.</title>
        <authorList>
            <consortium name="DOE Joint Genome Institute"/>
            <person name="Mondo S.J."/>
            <person name="Dannebaum R.O."/>
            <person name="Kuo R.C."/>
            <person name="Labutti K."/>
            <person name="Haridas S."/>
            <person name="Kuo A."/>
            <person name="Salamov A."/>
            <person name="Ahrendt S.R."/>
            <person name="Lipzen A."/>
            <person name="Sullivan W."/>
            <person name="Andreopoulos W.B."/>
            <person name="Clum A."/>
            <person name="Lindquist E."/>
            <person name="Daum C."/>
            <person name="Ramamoorthy G.K."/>
            <person name="Gryganskyi A."/>
            <person name="Culley D."/>
            <person name="Magnuson J.K."/>
            <person name="James T.Y."/>
            <person name="O'Malley M.A."/>
            <person name="Stajich J.E."/>
            <person name="Spatafora J.W."/>
            <person name="Visel A."/>
            <person name="Grigoriev I.V."/>
        </authorList>
    </citation>
    <scope>NUCLEOTIDE SEQUENCE [LARGE SCALE GENOMIC DNA]</scope>
    <source>
        <strain evidence="3">finn</strain>
    </source>
</reference>
<dbReference type="Proteomes" id="UP000193719">
    <property type="component" value="Unassembled WGS sequence"/>
</dbReference>
<feature type="signal peptide" evidence="1">
    <location>
        <begin position="1"/>
        <end position="23"/>
    </location>
</feature>
<evidence type="ECO:0000313" key="2">
    <source>
        <dbReference type="EMBL" id="ORX42095.1"/>
    </source>
</evidence>
<sequence length="172" mass="19159">MNNKYSILFVTLLLLLWQKQCFGRVVYVQIHAEKPGTGSEDEKVEGGSTMSSMEGLGHPSDGLGYTGMLRAACMTNNFGPNAPFYRQPKRIITQHFILQNNGDFINNGHRGHHTSRRMYHQTYALALSLGIDPDEEVCCGGGFDDIINYIYNLPPEDDPILIVNQHGVVSSI</sequence>
<dbReference type="EMBL" id="MCFH01000071">
    <property type="protein sequence ID" value="ORX42095.1"/>
    <property type="molecule type" value="Genomic_DNA"/>
</dbReference>